<dbReference type="Proteomes" id="UP000031014">
    <property type="component" value="Unassembled WGS sequence"/>
</dbReference>
<dbReference type="STRING" id="1321606.SAMD00020551_2156"/>
<organism evidence="1 2">
    <name type="scientific">Mesobacillus selenatarsenatis (strain DSM 18680 / JCM 14380 / FERM P-15431 / SF-1)</name>
    <dbReference type="NCBI Taxonomy" id="1321606"/>
    <lineage>
        <taxon>Bacteria</taxon>
        <taxon>Bacillati</taxon>
        <taxon>Bacillota</taxon>
        <taxon>Bacilli</taxon>
        <taxon>Bacillales</taxon>
        <taxon>Bacillaceae</taxon>
        <taxon>Mesobacillus</taxon>
    </lineage>
</organism>
<dbReference type="OrthoDB" id="2436979at2"/>
<evidence type="ECO:0000313" key="2">
    <source>
        <dbReference type="Proteomes" id="UP000031014"/>
    </source>
</evidence>
<reference evidence="1 2" key="1">
    <citation type="submission" date="2013-06" db="EMBL/GenBank/DDBJ databases">
        <title>Whole genome shotgun sequence of Bacillus selenatarsenatis SF-1.</title>
        <authorList>
            <person name="Kuroda M."/>
            <person name="Sei K."/>
            <person name="Yamashita M."/>
            <person name="Ike M."/>
        </authorList>
    </citation>
    <scope>NUCLEOTIDE SEQUENCE [LARGE SCALE GENOMIC DNA]</scope>
    <source>
        <strain evidence="1 2">SF-1</strain>
    </source>
</reference>
<keyword evidence="2" id="KW-1185">Reference proteome</keyword>
<name>A0A0A8X435_MESS1</name>
<gene>
    <name evidence="1" type="ORF">SAMD00020551_2156</name>
</gene>
<evidence type="ECO:0000313" key="1">
    <source>
        <dbReference type="EMBL" id="GAM14009.1"/>
    </source>
</evidence>
<evidence type="ECO:0008006" key="3">
    <source>
        <dbReference type="Google" id="ProtNLM"/>
    </source>
</evidence>
<accession>A0A0A8X435</accession>
<dbReference type="AlphaFoldDB" id="A0A0A8X435"/>
<dbReference type="RefSeq" id="WP_041965803.1">
    <property type="nucleotide sequence ID" value="NZ_BASE01000044.1"/>
</dbReference>
<comment type="caution">
    <text evidence="1">The sequence shown here is derived from an EMBL/GenBank/DDBJ whole genome shotgun (WGS) entry which is preliminary data.</text>
</comment>
<sequence>MLKKQMEKYITTLKDPVELHTEEKEYAQRHGLLHGVEVKELESDVRFADAYVERGNKETEEFLGEELFEFLNLPIGYFKERKNEFMYLESEWFDLISVDAVSLEKDDVFGTYDVMLGLKVQKKYEAVIKKYLEENLHDEGSRYNLMFDANEGVWSLNFPLNGLEGFKEDLSVREAYTLIYGFLFRLAESIENKQ</sequence>
<dbReference type="EMBL" id="BASE01000044">
    <property type="protein sequence ID" value="GAM14009.1"/>
    <property type="molecule type" value="Genomic_DNA"/>
</dbReference>
<protein>
    <recommendedName>
        <fullName evidence="3">Branched-chain amino acid aminotransferase</fullName>
    </recommendedName>
</protein>
<proteinExistence type="predicted"/>